<dbReference type="CDD" id="cd19120">
    <property type="entry name" value="AKR_AKR3C2-3"/>
    <property type="match status" value="1"/>
</dbReference>
<evidence type="ECO:0000256" key="5">
    <source>
        <dbReference type="PIRSR" id="PIRSR000097-2"/>
    </source>
</evidence>
<dbReference type="PANTHER" id="PTHR43827">
    <property type="entry name" value="2,5-DIKETO-D-GLUCONIC ACID REDUCTASE"/>
    <property type="match status" value="1"/>
</dbReference>
<feature type="active site" description="Proton donor" evidence="4">
    <location>
        <position position="44"/>
    </location>
</feature>
<dbReference type="PANTHER" id="PTHR43827:SF3">
    <property type="entry name" value="NADP-DEPENDENT OXIDOREDUCTASE DOMAIN-CONTAINING PROTEIN"/>
    <property type="match status" value="1"/>
</dbReference>
<dbReference type="Pfam" id="PF00248">
    <property type="entry name" value="Aldo_ket_red"/>
    <property type="match status" value="1"/>
</dbReference>
<accession>A0A0C3SFK1</accession>
<reference evidence="8 9" key="1">
    <citation type="journal article" date="2014" name="PLoS Genet.">
        <title>Analysis of the Phlebiopsis gigantea genome, transcriptome and secretome provides insight into its pioneer colonization strategies of wood.</title>
        <authorList>
            <person name="Hori C."/>
            <person name="Ishida T."/>
            <person name="Igarashi K."/>
            <person name="Samejima M."/>
            <person name="Suzuki H."/>
            <person name="Master E."/>
            <person name="Ferreira P."/>
            <person name="Ruiz-Duenas F.J."/>
            <person name="Held B."/>
            <person name="Canessa P."/>
            <person name="Larrondo L.F."/>
            <person name="Schmoll M."/>
            <person name="Druzhinina I.S."/>
            <person name="Kubicek C.P."/>
            <person name="Gaskell J.A."/>
            <person name="Kersten P."/>
            <person name="St John F."/>
            <person name="Glasner J."/>
            <person name="Sabat G."/>
            <person name="Splinter BonDurant S."/>
            <person name="Syed K."/>
            <person name="Yadav J."/>
            <person name="Mgbeahuruike A.C."/>
            <person name="Kovalchuk A."/>
            <person name="Asiegbu F.O."/>
            <person name="Lackner G."/>
            <person name="Hoffmeister D."/>
            <person name="Rencoret J."/>
            <person name="Gutierrez A."/>
            <person name="Sun H."/>
            <person name="Lindquist E."/>
            <person name="Barry K."/>
            <person name="Riley R."/>
            <person name="Grigoriev I.V."/>
            <person name="Henrissat B."/>
            <person name="Kues U."/>
            <person name="Berka R.M."/>
            <person name="Martinez A.T."/>
            <person name="Covert S.F."/>
            <person name="Blanchette R.A."/>
            <person name="Cullen D."/>
        </authorList>
    </citation>
    <scope>NUCLEOTIDE SEQUENCE [LARGE SCALE GENOMIC DNA]</scope>
    <source>
        <strain evidence="8 9">11061_1 CR5-6</strain>
    </source>
</reference>
<dbReference type="OrthoDB" id="416253at2759"/>
<dbReference type="SUPFAM" id="SSF51430">
    <property type="entry name" value="NAD(P)-linked oxidoreductase"/>
    <property type="match status" value="1"/>
</dbReference>
<evidence type="ECO:0000313" key="9">
    <source>
        <dbReference type="Proteomes" id="UP000053257"/>
    </source>
</evidence>
<dbReference type="PIRSF" id="PIRSF000097">
    <property type="entry name" value="AKR"/>
    <property type="match status" value="1"/>
</dbReference>
<dbReference type="PROSITE" id="PS00062">
    <property type="entry name" value="ALDOKETO_REDUCTASE_2"/>
    <property type="match status" value="1"/>
</dbReference>
<feature type="binding site" evidence="5">
    <location>
        <position position="101"/>
    </location>
    <ligand>
        <name>substrate</name>
    </ligand>
</feature>
<evidence type="ECO:0000256" key="3">
    <source>
        <dbReference type="ARBA" id="ARBA00023002"/>
    </source>
</evidence>
<dbReference type="PRINTS" id="PR00069">
    <property type="entry name" value="ALDKETRDTASE"/>
</dbReference>
<dbReference type="GO" id="GO:0016616">
    <property type="term" value="F:oxidoreductase activity, acting on the CH-OH group of donors, NAD or NADP as acceptor"/>
    <property type="evidence" value="ECO:0007669"/>
    <property type="project" value="UniProtKB-ARBA"/>
</dbReference>
<dbReference type="InterPro" id="IPR020471">
    <property type="entry name" value="AKR"/>
</dbReference>
<comment type="similarity">
    <text evidence="1">Belongs to the aldo/keto reductase family.</text>
</comment>
<dbReference type="Proteomes" id="UP000053257">
    <property type="component" value="Unassembled WGS sequence"/>
</dbReference>
<dbReference type="Gene3D" id="3.20.20.100">
    <property type="entry name" value="NADP-dependent oxidoreductase domain"/>
    <property type="match status" value="1"/>
</dbReference>
<dbReference type="GO" id="GO:0016652">
    <property type="term" value="F:oxidoreductase activity, acting on NAD(P)H as acceptor"/>
    <property type="evidence" value="ECO:0007669"/>
    <property type="project" value="InterPro"/>
</dbReference>
<evidence type="ECO:0000259" key="7">
    <source>
        <dbReference type="Pfam" id="PF00248"/>
    </source>
</evidence>
<evidence type="ECO:0000256" key="6">
    <source>
        <dbReference type="PIRSR" id="PIRSR000097-3"/>
    </source>
</evidence>
<dbReference type="STRING" id="745531.A0A0C3SFK1"/>
<name>A0A0C3SFK1_PHLG1</name>
<gene>
    <name evidence="8" type="ORF">PHLGIDRAFT_62065</name>
</gene>
<dbReference type="InterPro" id="IPR023210">
    <property type="entry name" value="NADP_OxRdtase_dom"/>
</dbReference>
<feature type="site" description="Lowers pKa of active site Tyr" evidence="6">
    <location>
        <position position="69"/>
    </location>
</feature>
<dbReference type="InterPro" id="IPR018170">
    <property type="entry name" value="Aldo/ket_reductase_CS"/>
</dbReference>
<proteinExistence type="inferred from homology"/>
<evidence type="ECO:0000313" key="8">
    <source>
        <dbReference type="EMBL" id="KIP12225.1"/>
    </source>
</evidence>
<dbReference type="EMBL" id="KN840440">
    <property type="protein sequence ID" value="KIP12225.1"/>
    <property type="molecule type" value="Genomic_DNA"/>
</dbReference>
<evidence type="ECO:0000256" key="1">
    <source>
        <dbReference type="ARBA" id="ARBA00007905"/>
    </source>
</evidence>
<evidence type="ECO:0000256" key="2">
    <source>
        <dbReference type="ARBA" id="ARBA00022857"/>
    </source>
</evidence>
<dbReference type="InterPro" id="IPR044494">
    <property type="entry name" value="AKR3C2/3"/>
</dbReference>
<evidence type="ECO:0000256" key="4">
    <source>
        <dbReference type="PIRSR" id="PIRSR000097-1"/>
    </source>
</evidence>
<protein>
    <recommendedName>
        <fullName evidence="7">NADP-dependent oxidoreductase domain-containing protein</fullName>
    </recommendedName>
</protein>
<keyword evidence="3" id="KW-0560">Oxidoreductase</keyword>
<feature type="non-terminal residue" evidence="8">
    <location>
        <position position="1"/>
    </location>
</feature>
<organism evidence="8 9">
    <name type="scientific">Phlebiopsis gigantea (strain 11061_1 CR5-6)</name>
    <name type="common">White-rot fungus</name>
    <name type="synonym">Peniophora gigantea</name>
    <dbReference type="NCBI Taxonomy" id="745531"/>
    <lineage>
        <taxon>Eukaryota</taxon>
        <taxon>Fungi</taxon>
        <taxon>Dikarya</taxon>
        <taxon>Basidiomycota</taxon>
        <taxon>Agaricomycotina</taxon>
        <taxon>Agaricomycetes</taxon>
        <taxon>Polyporales</taxon>
        <taxon>Phanerochaetaceae</taxon>
        <taxon>Phlebiopsis</taxon>
    </lineage>
</organism>
<keyword evidence="2" id="KW-0521">NADP</keyword>
<sequence>LNDGTSIPWLAFGSGTALYGKDASDAVAAAIRAGFRHIDAAQMYANEEHVGAGVAAAGVPRAELYITTKLHVLPAGKTVRDTLVESLAKLRVDYVDLFLIHMPNAHPDLQATWRDVEALQKEGLTRTIGVSNFQPEHLAQIFEVATIPPAVNQIEYHPYVFKASTELIAVHDKHKIVTTSYGGLTPIIRVQGGVLDPVLEKIARRVASSTGQSVTQGQVLQLWLRKKGIPCITTTGKQERLKEHLAVGSLPDLTEEEVAAIERVGSTVHYRAFVRV</sequence>
<dbReference type="InterPro" id="IPR036812">
    <property type="entry name" value="NAD(P)_OxRdtase_dom_sf"/>
</dbReference>
<dbReference type="HOGENOM" id="CLU_023205_0_3_1"/>
<dbReference type="AlphaFoldDB" id="A0A0C3SFK1"/>
<keyword evidence="9" id="KW-1185">Reference proteome</keyword>
<dbReference type="PROSITE" id="PS00798">
    <property type="entry name" value="ALDOKETO_REDUCTASE_1"/>
    <property type="match status" value="1"/>
</dbReference>
<feature type="domain" description="NADP-dependent oxidoreductase" evidence="7">
    <location>
        <begin position="16"/>
        <end position="264"/>
    </location>
</feature>